<name>A0A1H1VZ25_9MICO</name>
<feature type="region of interest" description="Disordered" evidence="1">
    <location>
        <begin position="268"/>
        <end position="294"/>
    </location>
</feature>
<reference evidence="3" key="3">
    <citation type="submission" date="2022-06" db="EMBL/GenBank/DDBJ databases">
        <title>Genomic Encyclopedia of Type Strains, Phase III (KMG-III): the genomes of soil and plant-associated and newly described type strains.</title>
        <authorList>
            <person name="Whitman W."/>
        </authorList>
    </citation>
    <scope>NUCLEOTIDE SEQUENCE</scope>
    <source>
        <strain evidence="3">CPCC 202695</strain>
    </source>
</reference>
<accession>A0A1H1VZ25</accession>
<dbReference type="Proteomes" id="UP000199482">
    <property type="component" value="Chromosome I"/>
</dbReference>
<reference evidence="4" key="2">
    <citation type="submission" date="2016-10" db="EMBL/GenBank/DDBJ databases">
        <authorList>
            <person name="de Groot N.N."/>
        </authorList>
    </citation>
    <scope>NUCLEOTIDE SEQUENCE [LARGE SCALE GENOMIC DNA]</scope>
    <source>
        <strain evidence="4">CPCC 202695</strain>
    </source>
</reference>
<feature type="chain" id="PRO_5038959522" evidence="2">
    <location>
        <begin position="26"/>
        <end position="294"/>
    </location>
</feature>
<keyword evidence="2" id="KW-0732">Signal</keyword>
<dbReference type="OrthoDB" id="5072412at2"/>
<sequence>MRPTASRLRLTAIAALVAVALSGCAAPAADEPPADPEAQLKADLAELPAVASVEIGGMEPADENPRYTTVTFEADAERDDVLATAEQVPGIAAGLAWEDPITLTAEAPESSAAAEATFVEPWWSFEITPETDAATSGATVSGLLDAAEVEGVVGLAFIDGWPYAALLEPDRVADRFDALMETPLFAQGGSFALRSEQPLLRFSHIEGVTSRALIDELVALTGEYPHAEVLLEGPQHPKLYIARVTTAEAEAIAARLVAPGLRDGLDEGSGAVPWQITSPDGDGSGFWEGEVGAG</sequence>
<evidence type="ECO:0000256" key="2">
    <source>
        <dbReference type="SAM" id="SignalP"/>
    </source>
</evidence>
<protein>
    <submittedName>
        <fullName evidence="4">Uncharacterized protein</fullName>
    </submittedName>
</protein>
<feature type="compositionally biased region" description="Gly residues" evidence="1">
    <location>
        <begin position="282"/>
        <end position="294"/>
    </location>
</feature>
<dbReference type="RefSeq" id="WP_133988454.1">
    <property type="nucleotide sequence ID" value="NZ_BMDN01000001.1"/>
</dbReference>
<evidence type="ECO:0000313" key="4">
    <source>
        <dbReference type="EMBL" id="SDS89329.1"/>
    </source>
</evidence>
<evidence type="ECO:0000313" key="5">
    <source>
        <dbReference type="Proteomes" id="UP000199482"/>
    </source>
</evidence>
<dbReference type="EMBL" id="SODL02000001">
    <property type="protein sequence ID" value="MCP2366031.1"/>
    <property type="molecule type" value="Genomic_DNA"/>
</dbReference>
<dbReference type="Proteomes" id="UP000893823">
    <property type="component" value="Unassembled WGS sequence"/>
</dbReference>
<gene>
    <name evidence="3" type="ORF">BCL57_000173</name>
    <name evidence="4" type="ORF">SAMN04489721_2104</name>
</gene>
<evidence type="ECO:0000313" key="3">
    <source>
        <dbReference type="EMBL" id="MCP2366031.1"/>
    </source>
</evidence>
<dbReference type="PROSITE" id="PS51257">
    <property type="entry name" value="PROKAR_LIPOPROTEIN"/>
    <property type="match status" value="1"/>
</dbReference>
<dbReference type="AlphaFoldDB" id="A0A1H1VZ25"/>
<evidence type="ECO:0000313" key="6">
    <source>
        <dbReference type="Proteomes" id="UP000893823"/>
    </source>
</evidence>
<feature type="signal peptide" evidence="2">
    <location>
        <begin position="1"/>
        <end position="25"/>
    </location>
</feature>
<organism evidence="4 5">
    <name type="scientific">Agromyces flavus</name>
    <dbReference type="NCBI Taxonomy" id="589382"/>
    <lineage>
        <taxon>Bacteria</taxon>
        <taxon>Bacillati</taxon>
        <taxon>Actinomycetota</taxon>
        <taxon>Actinomycetes</taxon>
        <taxon>Micrococcales</taxon>
        <taxon>Microbacteriaceae</taxon>
        <taxon>Agromyces</taxon>
    </lineage>
</organism>
<reference evidence="5" key="1">
    <citation type="submission" date="2016-10" db="EMBL/GenBank/DDBJ databases">
        <authorList>
            <person name="Varghese N."/>
            <person name="Submissions S."/>
        </authorList>
    </citation>
    <scope>NUCLEOTIDE SEQUENCE [LARGE SCALE GENOMIC DNA]</scope>
    <source>
        <strain evidence="5">CPCC 202695</strain>
    </source>
</reference>
<dbReference type="EMBL" id="LT629755">
    <property type="protein sequence ID" value="SDS89329.1"/>
    <property type="molecule type" value="Genomic_DNA"/>
</dbReference>
<evidence type="ECO:0000256" key="1">
    <source>
        <dbReference type="SAM" id="MobiDB-lite"/>
    </source>
</evidence>
<keyword evidence="6" id="KW-1185">Reference proteome</keyword>
<proteinExistence type="predicted"/>